<sequence length="405" mass="45769">MIFSIFSHADHFLKKGNLYSYGPYVKEMNLWIADIESVKVVAPRSSRDPSVIDEAYQHKNIQHVKIPSLHYKGNDFLKNIADSFKVIKACYREMKLADHIHIRCPGNVGMLAMVVSSLFPHKPKTVKYAGNWESKSEQPLSYRFQKWWLSNTFLSRNTKVLVYGNWENQSKNIIPFFTASFSESEKEQVSKNFKAPFRFLFCGSLSEGKQPVLAVKIVEELYQNGFDVELDIYGEGPEKENLEDYISKNELQQFIFLKGNQPQEVLKNAYKKAHFSILPSRSEGWPKALAEGMFFGCIPIGTEISCVPWMLGEGSRGILLPAPPGPSPSLPSPQGPQGPSPSLPSPLNSPKGGTETGSVLEVVDKIIELLQDEEEMNKMSKRAHEWSQEYTLEKFEAGIRGVLKN</sequence>
<accession>A0A2R3Z0P0</accession>
<dbReference type="OrthoDB" id="1395864at2"/>
<dbReference type="EMBL" id="CP028136">
    <property type="protein sequence ID" value="AVR43816.1"/>
    <property type="molecule type" value="Genomic_DNA"/>
</dbReference>
<feature type="region of interest" description="Disordered" evidence="1">
    <location>
        <begin position="318"/>
        <end position="358"/>
    </location>
</feature>
<evidence type="ECO:0000256" key="1">
    <source>
        <dbReference type="SAM" id="MobiDB-lite"/>
    </source>
</evidence>
<gene>
    <name evidence="3" type="ORF">C7S20_00190</name>
</gene>
<evidence type="ECO:0000259" key="2">
    <source>
        <dbReference type="Pfam" id="PF00534"/>
    </source>
</evidence>
<reference evidence="4" key="1">
    <citation type="submission" date="2018-03" db="EMBL/GenBank/DDBJ databases">
        <title>Gramella fulva sp. nov., isolated from a dry surface of tidal flat.</title>
        <authorList>
            <person name="Hwang S.H."/>
            <person name="Hwang W.M."/>
            <person name="Kang K."/>
            <person name="Ahn T.-Y."/>
        </authorList>
    </citation>
    <scope>NUCLEOTIDE SEQUENCE [LARGE SCALE GENOMIC DNA]</scope>
    <source>
        <strain evidence="4">SH35</strain>
    </source>
</reference>
<keyword evidence="3" id="KW-0808">Transferase</keyword>
<dbReference type="SUPFAM" id="SSF53756">
    <property type="entry name" value="UDP-Glycosyltransferase/glycogen phosphorylase"/>
    <property type="match status" value="1"/>
</dbReference>
<dbReference type="Proteomes" id="UP000241507">
    <property type="component" value="Chromosome"/>
</dbReference>
<keyword evidence="4" id="KW-1185">Reference proteome</keyword>
<dbReference type="KEGG" id="grs:C7S20_00190"/>
<dbReference type="Gene3D" id="3.40.50.2000">
    <property type="entry name" value="Glycogen Phosphorylase B"/>
    <property type="match status" value="1"/>
</dbReference>
<organism evidence="3 4">
    <name type="scientific">Christiangramia fulva</name>
    <dbReference type="NCBI Taxonomy" id="2126553"/>
    <lineage>
        <taxon>Bacteria</taxon>
        <taxon>Pseudomonadati</taxon>
        <taxon>Bacteroidota</taxon>
        <taxon>Flavobacteriia</taxon>
        <taxon>Flavobacteriales</taxon>
        <taxon>Flavobacteriaceae</taxon>
        <taxon>Christiangramia</taxon>
    </lineage>
</organism>
<dbReference type="Pfam" id="PF00534">
    <property type="entry name" value="Glycos_transf_1"/>
    <property type="match status" value="1"/>
</dbReference>
<evidence type="ECO:0000313" key="4">
    <source>
        <dbReference type="Proteomes" id="UP000241507"/>
    </source>
</evidence>
<protein>
    <submittedName>
        <fullName evidence="3">Glycosyl transferase</fullName>
    </submittedName>
</protein>
<dbReference type="RefSeq" id="WP_107010603.1">
    <property type="nucleotide sequence ID" value="NZ_CP028136.1"/>
</dbReference>
<dbReference type="GO" id="GO:0016757">
    <property type="term" value="F:glycosyltransferase activity"/>
    <property type="evidence" value="ECO:0007669"/>
    <property type="project" value="InterPro"/>
</dbReference>
<dbReference type="InterPro" id="IPR001296">
    <property type="entry name" value="Glyco_trans_1"/>
</dbReference>
<feature type="compositionally biased region" description="Pro residues" evidence="1">
    <location>
        <begin position="321"/>
        <end position="344"/>
    </location>
</feature>
<proteinExistence type="predicted"/>
<dbReference type="PANTHER" id="PTHR12526">
    <property type="entry name" value="GLYCOSYLTRANSFERASE"/>
    <property type="match status" value="1"/>
</dbReference>
<name>A0A2R3Z0P0_9FLAO</name>
<feature type="domain" description="Glycosyl transferase family 1" evidence="2">
    <location>
        <begin position="185"/>
        <end position="322"/>
    </location>
</feature>
<dbReference type="AlphaFoldDB" id="A0A2R3Z0P0"/>
<evidence type="ECO:0000313" key="3">
    <source>
        <dbReference type="EMBL" id="AVR43816.1"/>
    </source>
</evidence>